<comment type="caution">
    <text evidence="1">The sequence shown here is derived from an EMBL/GenBank/DDBJ whole genome shotgun (WGS) entry which is preliminary data.</text>
</comment>
<evidence type="ECO:0000313" key="1">
    <source>
        <dbReference type="EMBL" id="TQN45898.1"/>
    </source>
</evidence>
<sequence length="410" mass="44546">MTTVSAPPPARRLVASYCFPPYSDTAAIVAAKRVAEHGEPVDVVFNAMDAIRSRDPGLVRLCGGLVRRWAAVPSRTAFSSWSSIGDFQRLGLAEVARWEAEQGPYASLYSRAQFAASHFLAAEVKLGRPDIVWDAEFSDPLSHDVQGGARATPAEDDRTLRRLRVAIEAAGFRPPAGLNAFEWCEVAAFALADRVIFTNEHQRDFMLEGCHDPQLAARVEQVAVVSPHPTPPSELYAAASPQLRLDPARRHIGYFGNFYANRGLSLVLDGISLLPPSTRGQLALHVFTSDPDELDKEVARRGLSGEVHARPFVGYLDFLALTRRMDCLLVTDAVSPPGARNPFLPSKWSDYRGSGTPVWGIVEEGSALDAQPLDHRSPVEHATAAAQVLQRIAHVVPVAGAAPQDPSRGR</sequence>
<dbReference type="Gene3D" id="3.40.50.2000">
    <property type="entry name" value="Glycogen Phosphorylase B"/>
    <property type="match status" value="1"/>
</dbReference>
<protein>
    <recommendedName>
        <fullName evidence="3">Glycosyltransferase involved in cell wall biosynthesis</fullName>
    </recommendedName>
</protein>
<dbReference type="AlphaFoldDB" id="A0A543PP95"/>
<organism evidence="1 2">
    <name type="scientific">Humibacillus xanthopallidus</name>
    <dbReference type="NCBI Taxonomy" id="412689"/>
    <lineage>
        <taxon>Bacteria</taxon>
        <taxon>Bacillati</taxon>
        <taxon>Actinomycetota</taxon>
        <taxon>Actinomycetes</taxon>
        <taxon>Micrococcales</taxon>
        <taxon>Intrasporangiaceae</taxon>
        <taxon>Humibacillus</taxon>
    </lineage>
</organism>
<name>A0A543PP95_9MICO</name>
<evidence type="ECO:0000313" key="2">
    <source>
        <dbReference type="Proteomes" id="UP000320085"/>
    </source>
</evidence>
<dbReference type="EMBL" id="VFQF01000002">
    <property type="protein sequence ID" value="TQN45898.1"/>
    <property type="molecule type" value="Genomic_DNA"/>
</dbReference>
<proteinExistence type="predicted"/>
<reference evidence="1 2" key="1">
    <citation type="submission" date="2019-06" db="EMBL/GenBank/DDBJ databases">
        <title>Sequencing the genomes of 1000 actinobacteria strains.</title>
        <authorList>
            <person name="Klenk H.-P."/>
        </authorList>
    </citation>
    <scope>NUCLEOTIDE SEQUENCE [LARGE SCALE GENOMIC DNA]</scope>
    <source>
        <strain evidence="1 2">DSM 21776</strain>
    </source>
</reference>
<dbReference type="Proteomes" id="UP000320085">
    <property type="component" value="Unassembled WGS sequence"/>
</dbReference>
<gene>
    <name evidence="1" type="ORF">FHX52_2602</name>
</gene>
<accession>A0A543PP95</accession>
<evidence type="ECO:0008006" key="3">
    <source>
        <dbReference type="Google" id="ProtNLM"/>
    </source>
</evidence>
<dbReference type="SUPFAM" id="SSF53756">
    <property type="entry name" value="UDP-Glycosyltransferase/glycogen phosphorylase"/>
    <property type="match status" value="1"/>
</dbReference>